<dbReference type="InterPro" id="IPR008979">
    <property type="entry name" value="Galactose-bd-like_sf"/>
</dbReference>
<dbReference type="CDD" id="cd00057">
    <property type="entry name" value="FA58C"/>
    <property type="match status" value="1"/>
</dbReference>
<feature type="non-terminal residue" evidence="1">
    <location>
        <position position="1"/>
    </location>
</feature>
<dbReference type="InterPro" id="IPR000421">
    <property type="entry name" value="FA58C"/>
</dbReference>
<dbReference type="EMBL" id="OB661429">
    <property type="protein sequence ID" value="CAD7228203.1"/>
    <property type="molecule type" value="Genomic_DNA"/>
</dbReference>
<name>A0A7R8WFH8_9CRUS</name>
<dbReference type="Gene3D" id="2.60.120.260">
    <property type="entry name" value="Galactose-binding domain-like"/>
    <property type="match status" value="1"/>
</dbReference>
<accession>A0A7R8WFH8</accession>
<dbReference type="PANTHER" id="PTHR24543">
    <property type="entry name" value="MULTICOPPER OXIDASE-RELATED"/>
    <property type="match status" value="1"/>
</dbReference>
<dbReference type="AlphaFoldDB" id="A0A7R8WFH8"/>
<proteinExistence type="predicted"/>
<dbReference type="Pfam" id="PF00754">
    <property type="entry name" value="F5_F8_type_C"/>
    <property type="match status" value="1"/>
</dbReference>
<protein>
    <submittedName>
        <fullName evidence="1">Uncharacterized protein</fullName>
    </submittedName>
</protein>
<evidence type="ECO:0000313" key="1">
    <source>
        <dbReference type="EMBL" id="CAD7228203.1"/>
    </source>
</evidence>
<dbReference type="OrthoDB" id="6071166at2759"/>
<dbReference type="PROSITE" id="PS50022">
    <property type="entry name" value="FA58C_3"/>
    <property type="match status" value="1"/>
</dbReference>
<reference evidence="1" key="1">
    <citation type="submission" date="2020-11" db="EMBL/GenBank/DDBJ databases">
        <authorList>
            <person name="Tran Van P."/>
        </authorList>
    </citation>
    <scope>NUCLEOTIDE SEQUENCE</scope>
</reference>
<gene>
    <name evidence="1" type="ORF">CTOB1V02_LOCUS6092</name>
</gene>
<sequence length="181" mass="20079">MPCQIGLLTCLGGLVVISCSNTGLALNLELCHFPLGMENGSIPDQDLSASSSFDEKNVGPKSARIRSEILGGAWCPKLVIGEGVEEWIQVSFSQGDIRTITAVETQGRFGNGQGREFSPGYQIRYWRPGFKEWREYRDQHGKKIFPGNQNTYLSRVNFLSPPIAARKIRLFPMSPSPRTVC</sequence>
<organism evidence="1">
    <name type="scientific">Cyprideis torosa</name>
    <dbReference type="NCBI Taxonomy" id="163714"/>
    <lineage>
        <taxon>Eukaryota</taxon>
        <taxon>Metazoa</taxon>
        <taxon>Ecdysozoa</taxon>
        <taxon>Arthropoda</taxon>
        <taxon>Crustacea</taxon>
        <taxon>Oligostraca</taxon>
        <taxon>Ostracoda</taxon>
        <taxon>Podocopa</taxon>
        <taxon>Podocopida</taxon>
        <taxon>Cytherocopina</taxon>
        <taxon>Cytheroidea</taxon>
        <taxon>Cytherideidae</taxon>
        <taxon>Cyprideis</taxon>
    </lineage>
</organism>
<dbReference type="SUPFAM" id="SSF49785">
    <property type="entry name" value="Galactose-binding domain-like"/>
    <property type="match status" value="1"/>
</dbReference>
<dbReference type="PANTHER" id="PTHR24543:SF291">
    <property type="entry name" value="SMOKE ALARM, ISOFORM D"/>
    <property type="match status" value="1"/>
</dbReference>
<dbReference type="SMART" id="SM00231">
    <property type="entry name" value="FA58C"/>
    <property type="match status" value="1"/>
</dbReference>